<dbReference type="Pfam" id="PF17479">
    <property type="entry name" value="DUF3048_C"/>
    <property type="match status" value="1"/>
</dbReference>
<dbReference type="Gene3D" id="2.30.30.40">
    <property type="entry name" value="SH3 Domains"/>
    <property type="match status" value="1"/>
</dbReference>
<gene>
    <name evidence="4" type="ORF">F4Y42_08555</name>
</gene>
<feature type="domain" description="SH3b" evidence="3">
    <location>
        <begin position="103"/>
        <end position="174"/>
    </location>
</feature>
<dbReference type="InterPro" id="IPR035328">
    <property type="entry name" value="DUF3048_C"/>
</dbReference>
<organism evidence="4">
    <name type="scientific">Caldilineaceae bacterium SB0664_bin_27</name>
    <dbReference type="NCBI Taxonomy" id="2605260"/>
    <lineage>
        <taxon>Bacteria</taxon>
        <taxon>Bacillati</taxon>
        <taxon>Chloroflexota</taxon>
        <taxon>Caldilineae</taxon>
        <taxon>Caldilineales</taxon>
        <taxon>Caldilineaceae</taxon>
    </lineage>
</organism>
<keyword evidence="2" id="KW-0812">Transmembrane</keyword>
<dbReference type="Pfam" id="PF11258">
    <property type="entry name" value="DUF3048"/>
    <property type="match status" value="1"/>
</dbReference>
<feature type="transmembrane region" description="Helical" evidence="2">
    <location>
        <begin position="16"/>
        <end position="38"/>
    </location>
</feature>
<proteinExistence type="predicted"/>
<dbReference type="SUPFAM" id="SSF159774">
    <property type="entry name" value="YerB-like"/>
    <property type="match status" value="1"/>
</dbReference>
<dbReference type="SMART" id="SM00287">
    <property type="entry name" value="SH3b"/>
    <property type="match status" value="1"/>
</dbReference>
<feature type="compositionally biased region" description="Pro residues" evidence="1">
    <location>
        <begin position="89"/>
        <end position="101"/>
    </location>
</feature>
<keyword evidence="2" id="KW-0472">Membrane</keyword>
<dbReference type="Gene3D" id="3.50.90.10">
    <property type="entry name" value="YerB-like"/>
    <property type="match status" value="1"/>
</dbReference>
<protein>
    <submittedName>
        <fullName evidence="4">DUF3048 domain-containing protein</fullName>
    </submittedName>
</protein>
<dbReference type="InterPro" id="IPR023158">
    <property type="entry name" value="YerB-like_sf"/>
</dbReference>
<dbReference type="PROSITE" id="PS51781">
    <property type="entry name" value="SH3B"/>
    <property type="match status" value="1"/>
</dbReference>
<dbReference type="AlphaFoldDB" id="A0A6B0YQU1"/>
<evidence type="ECO:0000256" key="1">
    <source>
        <dbReference type="SAM" id="MobiDB-lite"/>
    </source>
</evidence>
<evidence type="ECO:0000259" key="3">
    <source>
        <dbReference type="PROSITE" id="PS51781"/>
    </source>
</evidence>
<dbReference type="Pfam" id="PF08239">
    <property type="entry name" value="SH3_3"/>
    <property type="match status" value="1"/>
</dbReference>
<sequence length="518" mass="55605">MAEGPRPPLSGKWLRLAVAAAALAIIAVVAYIGSLLLFGPTLSDTSLLWWNSGGGSSGVVEAVPTEPAAVQTLQVVATFTPAPQSTPTDTPPPKPTDTPTPAYPEAVVLTETLNLRAGPGTVYGIVGQVLAGQRFRITGRNEASNWLKICCPAGANRESWISADFAQSNLSPSSLPVAQVPPTPTPTATIDAPTLDEVNLTLPAKGGFDSPSGVNPLTGKPLEAARWGLRPVIVCVNNDIAARPQYGISQADVMYEFLMEGLSLTRFSAVYYGADSEEIGPVRSARLLNYFLGALYDAGLFCSGASDGVRYQLKNNNTLFPYLDLDLDDPDSTRYARSVGNDYRTRLRTDSELLRLWLADWAVERAPSIQGFTFGDSSAGGASANSIRIPYPSVTASQVAYHYDADSGRYLRSLGGVVHRDSNSGQQIAVENAIVQYMPHTPVNIVEDAYGNLSLLINPFGVGRAIIFRDGRAYEGTWRNDRSGELPRFFAADGVEIPLKPGRSWISVVPLSYEIAYE</sequence>
<accession>A0A6B0YQU1</accession>
<evidence type="ECO:0000256" key="2">
    <source>
        <dbReference type="SAM" id="Phobius"/>
    </source>
</evidence>
<name>A0A6B0YQU1_9CHLR</name>
<keyword evidence="2" id="KW-1133">Transmembrane helix</keyword>
<dbReference type="InterPro" id="IPR003646">
    <property type="entry name" value="SH3-like_bac-type"/>
</dbReference>
<dbReference type="EMBL" id="VXRG01000071">
    <property type="protein sequence ID" value="MXY93484.1"/>
    <property type="molecule type" value="Genomic_DNA"/>
</dbReference>
<evidence type="ECO:0000313" key="4">
    <source>
        <dbReference type="EMBL" id="MXY93484.1"/>
    </source>
</evidence>
<reference evidence="4" key="1">
    <citation type="submission" date="2019-09" db="EMBL/GenBank/DDBJ databases">
        <title>Characterisation of the sponge microbiome using genome-centric metagenomics.</title>
        <authorList>
            <person name="Engelberts J.P."/>
            <person name="Robbins S.J."/>
            <person name="De Goeij J.M."/>
            <person name="Aranda M."/>
            <person name="Bell S.C."/>
            <person name="Webster N.S."/>
        </authorList>
    </citation>
    <scope>NUCLEOTIDE SEQUENCE</scope>
    <source>
        <strain evidence="4">SB0664_bin_27</strain>
    </source>
</reference>
<comment type="caution">
    <text evidence="4">The sequence shown here is derived from an EMBL/GenBank/DDBJ whole genome shotgun (WGS) entry which is preliminary data.</text>
</comment>
<feature type="region of interest" description="Disordered" evidence="1">
    <location>
        <begin position="80"/>
        <end position="101"/>
    </location>
</feature>
<dbReference type="InterPro" id="IPR021416">
    <property type="entry name" value="DUF3048_N"/>
</dbReference>